<feature type="region of interest" description="Disordered" evidence="1">
    <location>
        <begin position="1"/>
        <end position="20"/>
    </location>
</feature>
<keyword evidence="3" id="KW-1185">Reference proteome</keyword>
<gene>
    <name evidence="2" type="ORF">Bca52824_003433</name>
</gene>
<evidence type="ECO:0000313" key="3">
    <source>
        <dbReference type="Proteomes" id="UP000886595"/>
    </source>
</evidence>
<proteinExistence type="predicted"/>
<reference evidence="2 3" key="1">
    <citation type="submission" date="2020-02" db="EMBL/GenBank/DDBJ databases">
        <authorList>
            <person name="Ma Q."/>
            <person name="Huang Y."/>
            <person name="Song X."/>
            <person name="Pei D."/>
        </authorList>
    </citation>
    <scope>NUCLEOTIDE SEQUENCE [LARGE SCALE GENOMIC DNA]</scope>
    <source>
        <strain evidence="2">Sxm20200214</strain>
        <tissue evidence="2">Leaf</tissue>
    </source>
</reference>
<organism evidence="2 3">
    <name type="scientific">Brassica carinata</name>
    <name type="common">Ethiopian mustard</name>
    <name type="synonym">Abyssinian cabbage</name>
    <dbReference type="NCBI Taxonomy" id="52824"/>
    <lineage>
        <taxon>Eukaryota</taxon>
        <taxon>Viridiplantae</taxon>
        <taxon>Streptophyta</taxon>
        <taxon>Embryophyta</taxon>
        <taxon>Tracheophyta</taxon>
        <taxon>Spermatophyta</taxon>
        <taxon>Magnoliopsida</taxon>
        <taxon>eudicotyledons</taxon>
        <taxon>Gunneridae</taxon>
        <taxon>Pentapetalae</taxon>
        <taxon>rosids</taxon>
        <taxon>malvids</taxon>
        <taxon>Brassicales</taxon>
        <taxon>Brassicaceae</taxon>
        <taxon>Brassiceae</taxon>
        <taxon>Brassica</taxon>
    </lineage>
</organism>
<accession>A0A8X7WJX6</accession>
<dbReference type="AlphaFoldDB" id="A0A8X7WJX6"/>
<protein>
    <submittedName>
        <fullName evidence="2">Uncharacterized protein</fullName>
    </submittedName>
</protein>
<evidence type="ECO:0000256" key="1">
    <source>
        <dbReference type="SAM" id="MobiDB-lite"/>
    </source>
</evidence>
<sequence length="185" mass="21093">MNSPALPAAEGSLADGERVSEDSKKCENGLSLTVVIFTVGLCLHRWLENNNKRESEDTNKIPSRPQARRVERVRRNRLQRPGTYIGREIMNRFMTSRRVRAEQNQSNAPFVAPVYEEEREETMGSSRAMSILREILMKNIPGRNQERNNVASVGVEDRDSVSSIIGVMNSESQIDILRPLRLILW</sequence>
<dbReference type="Proteomes" id="UP000886595">
    <property type="component" value="Unassembled WGS sequence"/>
</dbReference>
<name>A0A8X7WJX6_BRACI</name>
<dbReference type="EMBL" id="JAAMPC010000001">
    <property type="protein sequence ID" value="KAG2332253.1"/>
    <property type="molecule type" value="Genomic_DNA"/>
</dbReference>
<feature type="region of interest" description="Disordered" evidence="1">
    <location>
        <begin position="52"/>
        <end position="71"/>
    </location>
</feature>
<comment type="caution">
    <text evidence="2">The sequence shown here is derived from an EMBL/GenBank/DDBJ whole genome shotgun (WGS) entry which is preliminary data.</text>
</comment>
<evidence type="ECO:0000313" key="2">
    <source>
        <dbReference type="EMBL" id="KAG2332253.1"/>
    </source>
</evidence>